<name>A0A8J7AD89_9CYAN</name>
<evidence type="ECO:0000313" key="3">
    <source>
        <dbReference type="Proteomes" id="UP000636505"/>
    </source>
</evidence>
<evidence type="ECO:0000256" key="1">
    <source>
        <dbReference type="SAM" id="MobiDB-lite"/>
    </source>
</evidence>
<feature type="compositionally biased region" description="Basic and acidic residues" evidence="1">
    <location>
        <begin position="35"/>
        <end position="44"/>
    </location>
</feature>
<proteinExistence type="predicted"/>
<dbReference type="AlphaFoldDB" id="A0A8J7AD89"/>
<feature type="compositionally biased region" description="Basic and acidic residues" evidence="1">
    <location>
        <begin position="89"/>
        <end position="102"/>
    </location>
</feature>
<gene>
    <name evidence="2" type="ORF">IQ241_08675</name>
</gene>
<organism evidence="2 3">
    <name type="scientific">Vasconcelosia minhoensis LEGE 07310</name>
    <dbReference type="NCBI Taxonomy" id="915328"/>
    <lineage>
        <taxon>Bacteria</taxon>
        <taxon>Bacillati</taxon>
        <taxon>Cyanobacteriota</taxon>
        <taxon>Cyanophyceae</taxon>
        <taxon>Nodosilineales</taxon>
        <taxon>Cymatolegaceae</taxon>
        <taxon>Vasconcelosia</taxon>
        <taxon>Vasconcelosia minhoensis</taxon>
    </lineage>
</organism>
<evidence type="ECO:0000313" key="2">
    <source>
        <dbReference type="EMBL" id="MBE9077369.1"/>
    </source>
</evidence>
<comment type="caution">
    <text evidence="2">The sequence shown here is derived from an EMBL/GenBank/DDBJ whole genome shotgun (WGS) entry which is preliminary data.</text>
</comment>
<dbReference type="RefSeq" id="WP_193906066.1">
    <property type="nucleotide sequence ID" value="NZ_JADEXG010000016.1"/>
</dbReference>
<protein>
    <submittedName>
        <fullName evidence="2">Uncharacterized protein</fullName>
    </submittedName>
</protein>
<feature type="region of interest" description="Disordered" evidence="1">
    <location>
        <begin position="1"/>
        <end position="53"/>
    </location>
</feature>
<accession>A0A8J7AD89</accession>
<dbReference type="Proteomes" id="UP000636505">
    <property type="component" value="Unassembled WGS sequence"/>
</dbReference>
<feature type="region of interest" description="Disordered" evidence="1">
    <location>
        <begin position="79"/>
        <end position="102"/>
    </location>
</feature>
<reference evidence="2" key="1">
    <citation type="submission" date="2020-10" db="EMBL/GenBank/DDBJ databases">
        <authorList>
            <person name="Castelo-Branco R."/>
            <person name="Eusebio N."/>
            <person name="Adriana R."/>
            <person name="Vieira A."/>
            <person name="Brugerolle De Fraissinette N."/>
            <person name="Rezende De Castro R."/>
            <person name="Schneider M.P."/>
            <person name="Vasconcelos V."/>
            <person name="Leao P.N."/>
        </authorList>
    </citation>
    <scope>NUCLEOTIDE SEQUENCE</scope>
    <source>
        <strain evidence="2">LEGE 07310</strain>
    </source>
</reference>
<sequence length="102" mass="11744">MEQPNRHSDSRKVNHVKPQEKPTDTVNPGDQIDPTDSKEEKDEQIAVEYDDATGNRVAVPTYFEVEGEDGQKKELHHVEEAEEISDVIRQARTDEDGDRTWR</sequence>
<dbReference type="EMBL" id="JADEXG010000016">
    <property type="protein sequence ID" value="MBE9077369.1"/>
    <property type="molecule type" value="Genomic_DNA"/>
</dbReference>
<keyword evidence="3" id="KW-1185">Reference proteome</keyword>
<feature type="compositionally biased region" description="Basic and acidic residues" evidence="1">
    <location>
        <begin position="1"/>
        <end position="23"/>
    </location>
</feature>